<dbReference type="Proteomes" id="UP000235670">
    <property type="component" value="Unassembled WGS sequence"/>
</dbReference>
<name>A0A2N6SEQ0_9BACL</name>
<accession>A0A2N6SEQ0</accession>
<proteinExistence type="predicted"/>
<comment type="caution">
    <text evidence="1">The sequence shown here is derived from an EMBL/GenBank/DDBJ whole genome shotgun (WGS) entry which is preliminary data.</text>
</comment>
<dbReference type="RefSeq" id="WP_102189938.1">
    <property type="nucleotide sequence ID" value="NZ_PNGT01000005.1"/>
</dbReference>
<dbReference type="InterPro" id="IPR010982">
    <property type="entry name" value="Lambda_DNA-bd_dom_sf"/>
</dbReference>
<gene>
    <name evidence="1" type="ORF">CJ218_05800</name>
</gene>
<reference evidence="1 2" key="1">
    <citation type="submission" date="2017-09" db="EMBL/GenBank/DDBJ databases">
        <title>Bacterial strain isolated from the female urinary microbiota.</title>
        <authorList>
            <person name="Thomas-White K."/>
            <person name="Kumar N."/>
            <person name="Forster S."/>
            <person name="Putonti C."/>
            <person name="Lawley T."/>
            <person name="Wolfe A.J."/>
        </authorList>
    </citation>
    <scope>NUCLEOTIDE SEQUENCE [LARGE SCALE GENOMIC DNA]</scope>
    <source>
        <strain evidence="1 2">UMB0186</strain>
    </source>
</reference>
<organism evidence="1 2">
    <name type="scientific">Gemella sanguinis</name>
    <dbReference type="NCBI Taxonomy" id="84135"/>
    <lineage>
        <taxon>Bacteria</taxon>
        <taxon>Bacillati</taxon>
        <taxon>Bacillota</taxon>
        <taxon>Bacilli</taxon>
        <taxon>Bacillales</taxon>
        <taxon>Gemellaceae</taxon>
        <taxon>Gemella</taxon>
    </lineage>
</organism>
<protein>
    <submittedName>
        <fullName evidence="1">Toxin-antitoxin system, antitoxin component, Xre family protein</fullName>
    </submittedName>
</protein>
<sequence length="67" mass="7803">MNFDKLKNKIFEKRKTYKDCANVLGISTVAFSNKINGRYEFKVTEVIKLAEFLSLTSEESQSIFFNK</sequence>
<dbReference type="AlphaFoldDB" id="A0A2N6SEQ0"/>
<dbReference type="InterPro" id="IPR008003">
    <property type="entry name" value="DUF739"/>
</dbReference>
<dbReference type="SUPFAM" id="SSF47413">
    <property type="entry name" value="lambda repressor-like DNA-binding domains"/>
    <property type="match status" value="1"/>
</dbReference>
<dbReference type="GO" id="GO:0003677">
    <property type="term" value="F:DNA binding"/>
    <property type="evidence" value="ECO:0007669"/>
    <property type="project" value="InterPro"/>
</dbReference>
<dbReference type="Gene3D" id="1.10.260.40">
    <property type="entry name" value="lambda repressor-like DNA-binding domains"/>
    <property type="match status" value="1"/>
</dbReference>
<dbReference type="EMBL" id="PNGT01000005">
    <property type="protein sequence ID" value="PMC52349.1"/>
    <property type="molecule type" value="Genomic_DNA"/>
</dbReference>
<dbReference type="Pfam" id="PF05339">
    <property type="entry name" value="DUF739"/>
    <property type="match status" value="1"/>
</dbReference>
<evidence type="ECO:0000313" key="2">
    <source>
        <dbReference type="Proteomes" id="UP000235670"/>
    </source>
</evidence>
<evidence type="ECO:0000313" key="1">
    <source>
        <dbReference type="EMBL" id="PMC52349.1"/>
    </source>
</evidence>
<dbReference type="OrthoDB" id="1757480at2"/>